<proteinExistence type="predicted"/>
<reference evidence="1" key="1">
    <citation type="submission" date="2022-04" db="EMBL/GenBank/DDBJ databases">
        <title>Jade perch genome.</title>
        <authorList>
            <person name="Chao B."/>
        </authorList>
    </citation>
    <scope>NUCLEOTIDE SEQUENCE</scope>
    <source>
        <strain evidence="1">CB-2022</strain>
    </source>
</reference>
<sequence>MKLLCYYAFIFLCPLFFLPHVLSLQCSKIQYEWPIDKPSLCCNMCPPGDYLVRRPPDKCGPECQRCTEGRYTDTHNVHLYCELCHSCNKPNMEYESQCNGTHNAVCRCKAGYRCNDQPCKECVPIPPTTTSTPPPSTTALKAPTFTTLQAPFKPGYFLAGQPTPTPTCSEDEDVSTPVQEVCGKCDQPIDV</sequence>
<comment type="caution">
    <text evidence="1">The sequence shown here is derived from an EMBL/GenBank/DDBJ whole genome shotgun (WGS) entry which is preliminary data.</text>
</comment>
<dbReference type="Proteomes" id="UP000831701">
    <property type="component" value="Chromosome 16"/>
</dbReference>
<evidence type="ECO:0000313" key="1">
    <source>
        <dbReference type="EMBL" id="KAI3361142.1"/>
    </source>
</evidence>
<dbReference type="EMBL" id="CM041546">
    <property type="protein sequence ID" value="KAI3361142.1"/>
    <property type="molecule type" value="Genomic_DNA"/>
</dbReference>
<evidence type="ECO:0000313" key="2">
    <source>
        <dbReference type="Proteomes" id="UP000831701"/>
    </source>
</evidence>
<accession>A0ACB8VZW9</accession>
<protein>
    <submittedName>
        <fullName evidence="1">Uncharacterized protein</fullName>
    </submittedName>
</protein>
<keyword evidence="2" id="KW-1185">Reference proteome</keyword>
<gene>
    <name evidence="1" type="ORF">L3Q82_013338</name>
</gene>
<name>A0ACB8VZW9_9TELE</name>
<organism evidence="1 2">
    <name type="scientific">Scortum barcoo</name>
    <name type="common">barcoo grunter</name>
    <dbReference type="NCBI Taxonomy" id="214431"/>
    <lineage>
        <taxon>Eukaryota</taxon>
        <taxon>Metazoa</taxon>
        <taxon>Chordata</taxon>
        <taxon>Craniata</taxon>
        <taxon>Vertebrata</taxon>
        <taxon>Euteleostomi</taxon>
        <taxon>Actinopterygii</taxon>
        <taxon>Neopterygii</taxon>
        <taxon>Teleostei</taxon>
        <taxon>Neoteleostei</taxon>
        <taxon>Acanthomorphata</taxon>
        <taxon>Eupercaria</taxon>
        <taxon>Centrarchiformes</taxon>
        <taxon>Terapontoidei</taxon>
        <taxon>Terapontidae</taxon>
        <taxon>Scortum</taxon>
    </lineage>
</organism>